<comment type="subunit">
    <text evidence="17">Outer capsid protein VP4: Homotrimer. VP4 adopts a dimeric appearance above the capsid surface, while forming a trimeric base anchored inside the capsid layer. Only hints of the third molecule are observed above the capsid surface. It probably performs a series of molecular rearrangements during viral entry. Outer capsid protein VP4: Interacts with VP6. Outer capsid protein VP4: Interacts with VP7.</text>
</comment>
<sequence>MASNLYRQLLSECYVADITTDIENSDKKQHVRFDVKKGPFAQTTQGPVKWGSGQQNSNTVVQPELDGPYRPSTYKFFKGLWFILKPTQQGKVLELKTTSGICYALALVEPGFTGDREYTVNGKQVTITVNNTGTLWKYVDIISYDGNSFNSSVSLTTPHMITAVKRAKTTDTLYTYSGDASSPTFHPYSGVVIDDKTYIHLLSVYYIVAEDKEEYCTEIVRNGINSSITRFLVPVKRSVAEERGFKSVNSDVNEDFVVTSDSLWKEMQYNRDITLQFKFGNVIIKAGGLGYKWSDISFRPETHQYTYSRGKETVTAHTTTSVGSVFQYSYTAGSLPTDFNINNFEVLDNGSYVYIDYWDDSDAFRNMVYVRSLDAQFNNIKCVSNEYSFQLPVGYHPIMTGGEVTLQPDGVTLSTQFTDYVSLNSLRFRFKVSRTNNTFQITNTRIRNVYGMPAVSPNKGQSHYVTQGRFTLISLVPSDDSYETPINSSVTVRRDLDLQLAELREEFNALSQEIATSQLIELALLPLDIFSALSGIKNLAKSLKNVTTSIMKKFKTTTLAKNVLELVDTSVSYKIPRPNYVFEELSEIPKKLRVRELTNTNGALSFDDISAAALKAKLVKSKKVQESTISDIFVETVEKAIPNRAYRVISDDTVYELTTGGKYVAYKLDDFTQINVDMGKFAELFTDSPVLSAIIDFKTIKNLNDNYGITKEAARKLLVSDPKTLREFVNSGNPIIRNRIEQLLLQCRV</sequence>
<feature type="domain" description="Rotavirus VP4 helical" evidence="21">
    <location>
        <begin position="584"/>
        <end position="748"/>
    </location>
</feature>
<keyword evidence="3 17" id="KW-0167">Capsid protein</keyword>
<keyword evidence="12" id="KW-1037">Host cytoskeleton</keyword>
<name>A0A0P0YJV8_9REOV</name>
<protein>
    <recommendedName>
        <fullName evidence="17">Outer capsid protein VP4</fullName>
    </recommendedName>
    <alternativeName>
        <fullName evidence="17">Hemagglutinin</fullName>
    </alternativeName>
    <component>
        <recommendedName>
            <fullName evidence="17">Outer capsid protein VP8*</fullName>
        </recommendedName>
    </component>
</protein>
<comment type="subcellular location">
    <molecule>Outer capsid protein VP8*</molecule>
    <subcellularLocation>
        <location evidence="17">Virion</location>
    </subcellularLocation>
    <text evidence="17">Outer capsid protein.</text>
</comment>
<dbReference type="SUPFAM" id="SSF49899">
    <property type="entry name" value="Concanavalin A-like lectins/glucanases"/>
    <property type="match status" value="1"/>
</dbReference>
<keyword evidence="6 17" id="KW-1173">Viral penetration via permeabilization of host membrane</keyword>
<organism evidence="22">
    <name type="scientific">Rotavirus A</name>
    <dbReference type="NCBI Taxonomy" id="28875"/>
    <lineage>
        <taxon>Viruses</taxon>
        <taxon>Riboviria</taxon>
        <taxon>Orthornavirae</taxon>
        <taxon>Duplornaviricota</taxon>
        <taxon>Resentoviricetes</taxon>
        <taxon>Reovirales</taxon>
        <taxon>Sedoreoviridae</taxon>
        <taxon>Rotavirus</taxon>
        <taxon>Rotavirus alphagastroenteritidis</taxon>
    </lineage>
</organism>
<comment type="caution">
    <text evidence="17">Lacks conserved residue(s) required for the propagation of feature annotation.</text>
</comment>
<dbReference type="GO" id="GO:0020002">
    <property type="term" value="C:host cell plasma membrane"/>
    <property type="evidence" value="ECO:0007669"/>
    <property type="project" value="UniProtKB-SubCell"/>
</dbReference>
<evidence type="ECO:0000256" key="16">
    <source>
        <dbReference type="ARBA" id="ARBA00023296"/>
    </source>
</evidence>
<evidence type="ECO:0000259" key="21">
    <source>
        <dbReference type="Pfam" id="PF17478"/>
    </source>
</evidence>
<dbReference type="Pfam" id="PF00426">
    <property type="entry name" value="VP4_haemagglut"/>
    <property type="match status" value="1"/>
</dbReference>
<evidence type="ECO:0000256" key="7">
    <source>
        <dbReference type="ARBA" id="ARBA00022770"/>
    </source>
</evidence>
<evidence type="ECO:0000256" key="1">
    <source>
        <dbReference type="ARBA" id="ARBA00022511"/>
    </source>
</evidence>
<comment type="similarity">
    <text evidence="17 18">Belongs to the rotavirus VP4 family.</text>
</comment>
<keyword evidence="7 17" id="KW-1152">Outer capsid protein</keyword>
<evidence type="ECO:0000256" key="14">
    <source>
        <dbReference type="ARBA" id="ARBA00023184"/>
    </source>
</evidence>
<keyword evidence="1 17" id="KW-1032">Host cell membrane</keyword>
<keyword evidence="9 17" id="KW-0946">Virion</keyword>
<evidence type="ECO:0000256" key="12">
    <source>
        <dbReference type="ARBA" id="ARBA00023111"/>
    </source>
</evidence>
<comment type="function">
    <text evidence="17">Outer capsid protein VP4: Spike-forming protein that mediates virion attachment to the host epithelial cell receptors and plays a major role in cell penetration, determination of host range restriction and virulence. Rotavirus attachment and entry into the host cell probably involves multiple sequential contacts between the outer capsid proteins VP4 and VP7, and the cell receptors. It is subsequently lost, together with VP7, following virus entry into the host cell. Following entry into the host cell, low intracellular or intravesicular Ca(2+) concentration probably causes the calcium-stabilized VP7 trimers to dissociate from the virion. This step is probably necessary for the membrane-disrupting entry step and the release of VP4, which is locked onto the virion by VP7.</text>
</comment>
<dbReference type="SUPFAM" id="SSF111379">
    <property type="entry name" value="VP4 membrane interaction domain"/>
    <property type="match status" value="1"/>
</dbReference>
<dbReference type="InterPro" id="IPR042546">
    <property type="entry name" value="Rota_A_VP4"/>
</dbReference>
<evidence type="ECO:0000256" key="18">
    <source>
        <dbReference type="RuleBase" id="RU004344"/>
    </source>
</evidence>
<keyword evidence="11 17" id="KW-0175">Coiled coil</keyword>
<gene>
    <name evidence="22" type="primary">VP4</name>
</gene>
<proteinExistence type="inferred from homology"/>
<dbReference type="HAMAP" id="MF_04125">
    <property type="entry name" value="Rota_VP4"/>
    <property type="match status" value="1"/>
</dbReference>
<feature type="domain" description="Haemagglutinin outer capsid protein VP4 concanavalin-like" evidence="19">
    <location>
        <begin position="65"/>
        <end position="224"/>
    </location>
</feature>
<feature type="domain" description="Rotavirus VP4 membrane interaction" evidence="20">
    <location>
        <begin position="252"/>
        <end position="476"/>
    </location>
</feature>
<dbReference type="InterPro" id="IPR035330">
    <property type="entry name" value="Rota_VP4_MID"/>
</dbReference>
<keyword evidence="4 17" id="KW-0945">Host-virus interaction</keyword>
<dbReference type="EMBL" id="LC088221">
    <property type="protein sequence ID" value="BAT21080.1"/>
    <property type="molecule type" value="Genomic_RNA"/>
</dbReference>
<comment type="subcellular location">
    <molecule>Outer capsid protein VP4</molecule>
    <subcellularLocation>
        <location evidence="17">Virion</location>
    </subcellularLocation>
    <subcellularLocation>
        <location evidence="17">Host rough endoplasmic reticulum</location>
    </subcellularLocation>
    <subcellularLocation>
        <location evidence="17">Host cell membrane</location>
    </subcellularLocation>
    <subcellularLocation>
        <location evidence="17">Host endoplasmic reticulum-Golgi intermediate compartment</location>
    </subcellularLocation>
    <text evidence="17">The outer layer contains 180 copies of VP4, grouped as 60 dimers. Immature double-layered particles assembled in the cytoplasm bud across the membrane of the endoplasmic reticulum, acquiring during this process a transient lipid membrane that is modified with the ER resident viral glycoproteins NSP4 and VP7; these enveloped particles also contain VP4. As the particles move towards the interior of the ER cisternae, the transient lipid membrane and the non-structural protein NSP4 are lost, while the virus surface proteins VP4 and VP7 rearrange to form the outermost virus protein layer, yielding mature infectious triple-layered particles.</text>
</comment>
<feature type="domain" description="Rotavirus VP4 helical" evidence="21">
    <location>
        <begin position="488"/>
        <end position="568"/>
    </location>
</feature>
<dbReference type="GO" id="GO:0039624">
    <property type="term" value="C:viral outer capsid"/>
    <property type="evidence" value="ECO:0007669"/>
    <property type="project" value="UniProtKB-UniRule"/>
</dbReference>
<comment type="subcellular location">
    <subcellularLocation>
        <location evidence="18">Virion</location>
    </subcellularLocation>
</comment>
<dbReference type="GO" id="GO:0044172">
    <property type="term" value="C:host cell endoplasmic reticulum-Golgi intermediate compartment"/>
    <property type="evidence" value="ECO:0007669"/>
    <property type="project" value="UniProtKB-SubCell"/>
</dbReference>
<evidence type="ECO:0000259" key="20">
    <source>
        <dbReference type="Pfam" id="PF17477"/>
    </source>
</evidence>
<evidence type="ECO:0000256" key="2">
    <source>
        <dbReference type="ARBA" id="ARBA00022546"/>
    </source>
</evidence>
<evidence type="ECO:0000256" key="9">
    <source>
        <dbReference type="ARBA" id="ARBA00022844"/>
    </source>
</evidence>
<evidence type="ECO:0000259" key="19">
    <source>
        <dbReference type="Pfam" id="PF00426"/>
    </source>
</evidence>
<keyword evidence="13 17" id="KW-0472">Membrane</keyword>
<evidence type="ECO:0000256" key="17">
    <source>
        <dbReference type="HAMAP-Rule" id="MF_04125"/>
    </source>
</evidence>
<dbReference type="Pfam" id="PF17477">
    <property type="entry name" value="Rota_VP4_MID"/>
    <property type="match status" value="1"/>
</dbReference>
<evidence type="ECO:0000313" key="22">
    <source>
        <dbReference type="EMBL" id="BAT21080.1"/>
    </source>
</evidence>
<dbReference type="GO" id="GO:0039665">
    <property type="term" value="P:permeabilization of host organelle membrane involved in viral entry into host cell"/>
    <property type="evidence" value="ECO:0007669"/>
    <property type="project" value="UniProtKB-UniRule"/>
</dbReference>
<keyword evidence="16 17" id="KW-1160">Virus entry into host cell</keyword>
<dbReference type="GO" id="GO:0044168">
    <property type="term" value="C:host cell rough endoplasmic reticulum"/>
    <property type="evidence" value="ECO:0007669"/>
    <property type="project" value="UniProtKB-SubCell"/>
</dbReference>
<dbReference type="Gene3D" id="2.60.120.200">
    <property type="match status" value="1"/>
</dbReference>
<feature type="coiled-coil region" evidence="17">
    <location>
        <begin position="493"/>
        <end position="520"/>
    </location>
</feature>
<dbReference type="InterPro" id="IPR035329">
    <property type="entry name" value="VP4_helical"/>
</dbReference>
<keyword evidence="15" id="KW-1035">Host cytoplasm</keyword>
<comment type="function">
    <text evidence="17">Outer capsid protein VP8*: Forms the head of the spikes and mediates the recognition of specific host cell surface glycans. It is the viral hemagglutinin and an important target of neutralizing antibodies.</text>
</comment>
<feature type="site" description="Cleavage" evidence="17">
    <location>
        <begin position="221"/>
        <end position="222"/>
    </location>
</feature>
<evidence type="ECO:0000256" key="11">
    <source>
        <dbReference type="ARBA" id="ARBA00023054"/>
    </source>
</evidence>
<dbReference type="InterPro" id="IPR013320">
    <property type="entry name" value="ConA-like_dom_sf"/>
</dbReference>
<feature type="chain" id="PRO_5023402243" description="Outer capsid protein VP8*" evidence="17">
    <location>
        <begin position="1"/>
        <end position="221"/>
    </location>
</feature>
<evidence type="ECO:0000256" key="3">
    <source>
        <dbReference type="ARBA" id="ARBA00022561"/>
    </source>
</evidence>
<keyword evidence="8 17" id="KW-1161">Viral attachment to host cell</keyword>
<evidence type="ECO:0000256" key="4">
    <source>
        <dbReference type="ARBA" id="ARBA00022581"/>
    </source>
</evidence>
<dbReference type="InterPro" id="IPR000416">
    <property type="entry name" value="VP4_concanavalin-like"/>
</dbReference>
<keyword evidence="5 17" id="KW-1162">Viral penetration into host cytoplasm</keyword>
<dbReference type="Proteomes" id="UP000166193">
    <property type="component" value="Genome"/>
</dbReference>
<keyword evidence="14 17" id="KW-1038">Host endoplasmic reticulum</keyword>
<evidence type="ECO:0000256" key="8">
    <source>
        <dbReference type="ARBA" id="ARBA00022804"/>
    </source>
</evidence>
<keyword evidence="2 17" id="KW-0348">Hemagglutinin</keyword>
<evidence type="ECO:0000256" key="10">
    <source>
        <dbReference type="ARBA" id="ARBA00022870"/>
    </source>
</evidence>
<evidence type="ECO:0000256" key="6">
    <source>
        <dbReference type="ARBA" id="ARBA00022648"/>
    </source>
</evidence>
<dbReference type="GO" id="GO:0019062">
    <property type="term" value="P:virion attachment to host cell"/>
    <property type="evidence" value="ECO:0007669"/>
    <property type="project" value="UniProtKB-UniRule"/>
</dbReference>
<dbReference type="Gene3D" id="1.20.5.170">
    <property type="match status" value="1"/>
</dbReference>
<feature type="chain" id="PRO_5023402242" description="Outer capsid protein VP4" evidence="17">
    <location>
        <begin position="1"/>
        <end position="749"/>
    </location>
</feature>
<evidence type="ECO:0000256" key="5">
    <source>
        <dbReference type="ARBA" id="ARBA00022595"/>
    </source>
</evidence>
<keyword evidence="10 17" id="KW-1043">Host membrane</keyword>
<reference evidence="22" key="1">
    <citation type="submission" date="2015-09" db="EMBL/GenBank/DDBJ databases">
        <title>Genome sequence of a novel avian rotavirus A strain detected from common gulls in Japan.</title>
        <authorList>
            <person name="Ito N."/>
        </authorList>
    </citation>
    <scope>NUCLEOTIDE SEQUENCE [LARGE SCALE GENOMIC DNA]</scope>
    <source>
        <strain evidence="22">RVA/CommonGull-wt/JPN/Ho374/2013/G28P[39]</strain>
    </source>
</reference>
<comment type="PTM">
    <text evidence="17">Outer capsid protein VP4: Proteolytic cleavage by trypsin results in activation of VP4 functions and greatly increases infectivity. The penetration into the host cell is dependent on trypsin treatment of VP4. It produces two peptides, VP5* and VP8* that remain associated with the virion. Cleavage of VP4 by trypsin probably occurs in vivo in the lumen of the intestine prior to infection of enterocytes. Trypsin seems to be incorporated into the three-layered viral particles but remains inactive as long as the viral outer capsid is intact and would only be activated upon the solubilization of the latter.</text>
</comment>
<dbReference type="InterPro" id="IPR038017">
    <property type="entry name" value="Rota_VP4_MID_sf"/>
</dbReference>
<dbReference type="Pfam" id="PF17478">
    <property type="entry name" value="VP4_helical"/>
    <property type="match status" value="2"/>
</dbReference>
<keyword evidence="17" id="KW-0165">Cleavage on pair of basic residues</keyword>
<comment type="domain">
    <text evidence="17">Outer capsid protein VP4: The VP4 spike is divided into a foot, a stalk and body, and a head.</text>
</comment>
<evidence type="ECO:0000256" key="15">
    <source>
        <dbReference type="ARBA" id="ARBA00023200"/>
    </source>
</evidence>
<accession>A0A0P0YJV8</accession>
<evidence type="ECO:0000256" key="13">
    <source>
        <dbReference type="ARBA" id="ARBA00023136"/>
    </source>
</evidence>